<evidence type="ECO:0000256" key="2">
    <source>
        <dbReference type="ARBA" id="ARBA00022679"/>
    </source>
</evidence>
<dbReference type="InterPro" id="IPR050306">
    <property type="entry name" value="PfkB_Carbo_kinase"/>
</dbReference>
<keyword evidence="4" id="KW-0418">Kinase</keyword>
<dbReference type="NCBIfam" id="TIGR04382">
    <property type="entry name" value="myo_inos_iolC_N"/>
    <property type="match status" value="1"/>
</dbReference>
<evidence type="ECO:0000256" key="1">
    <source>
        <dbReference type="ARBA" id="ARBA00010688"/>
    </source>
</evidence>
<dbReference type="RefSeq" id="WP_243262015.1">
    <property type="nucleotide sequence ID" value="NZ_CP085144.1"/>
</dbReference>
<organism evidence="8 9">
    <name type="scientific">Sulfitobacter dubius</name>
    <dbReference type="NCBI Taxonomy" id="218673"/>
    <lineage>
        <taxon>Bacteria</taxon>
        <taxon>Pseudomonadati</taxon>
        <taxon>Pseudomonadota</taxon>
        <taxon>Alphaproteobacteria</taxon>
        <taxon>Rhodobacterales</taxon>
        <taxon>Roseobacteraceae</taxon>
        <taxon>Sulfitobacter</taxon>
    </lineage>
</organism>
<dbReference type="SUPFAM" id="SSF53613">
    <property type="entry name" value="Ribokinase-like"/>
    <property type="match status" value="1"/>
</dbReference>
<gene>
    <name evidence="8" type="primary">iolC_1</name>
    <name evidence="8" type="ORF">DSM109990_00255</name>
</gene>
<dbReference type="Gene3D" id="3.20.20.70">
    <property type="entry name" value="Aldolase class I"/>
    <property type="match status" value="1"/>
</dbReference>
<comment type="similarity">
    <text evidence="1">Belongs to the carbohydrate kinase PfkB family.</text>
</comment>
<evidence type="ECO:0000256" key="4">
    <source>
        <dbReference type="ARBA" id="ARBA00022777"/>
    </source>
</evidence>
<keyword evidence="2 8" id="KW-0808">Transferase</keyword>
<dbReference type="PROSITE" id="PS00584">
    <property type="entry name" value="PFKB_KINASES_2"/>
    <property type="match status" value="1"/>
</dbReference>
<dbReference type="InterPro" id="IPR030830">
    <property type="entry name" value="Myo_inos_IolC"/>
</dbReference>
<evidence type="ECO:0000313" key="8">
    <source>
        <dbReference type="EMBL" id="UOA13474.1"/>
    </source>
</evidence>
<keyword evidence="5" id="KW-0067">ATP-binding</keyword>
<sequence>MATQPMPIYDIITIGRSCADLYADQIGCRMEDARSFSKYVGGCPTNIAVGGARLGLKTALLSRVGDDQIGRFVLETLKAEGVETRGVATDPERLTAMAFLGIEDDRNFPLLFVRTDCADAALCEDDVDPDFIRSAKAIVVSGTHFSKPHLEAASFKAMRIAKEAGRKIIFDIDYRPNLWGLLGAGAGDVRFIADAKVTARVQSILPDCDVVVGTDEEVHIAGGSTDTREALLNIRKLTKATIVLKTGPKGCLVFPDAIPQNIEDGISSEGFPVEVFNVLGAGDGFMAGFLRGYVRDLPLEDCCRIANACGALAVSRHGCAPSYPSWEELEFFLDRGVVNPRLREDADLEHVHWATNRRGQWDNICAFAIDHRMQLETMAKDVGADPERIAKFKDLALDTMLSARRPDMNLGTLLDSKYGRQALFRAEKEGLWIGRPVELPGSRPLQFEGAPSLGAEVASWPDDHVIKCLVFYNPDDPEALRRQQLDQLHRLASAARLSRHEFLIEVIGTAEGKVGEMATSEAMQQIYDEGIRPDWWKLTDQTKAGWAAISAVIESNDRWCRGILLLGLDAPFDKLESSIARAADSRHVRGFAVGRTIFGDAARAWLANAIDDATAQKMMKERFERLINCWVKARRQEAA</sequence>
<dbReference type="Pfam" id="PF00294">
    <property type="entry name" value="PfkB"/>
    <property type="match status" value="1"/>
</dbReference>
<dbReference type="EC" id="2.7.1.92" evidence="8"/>
<dbReference type="InterPro" id="IPR023314">
    <property type="entry name" value="Myo_inos_IolC-like_sf"/>
</dbReference>
<feature type="domain" description="DUF2090" evidence="7">
    <location>
        <begin position="328"/>
        <end position="633"/>
    </location>
</feature>
<feature type="domain" description="Carbohydrate kinase PfkB" evidence="6">
    <location>
        <begin position="11"/>
        <end position="324"/>
    </location>
</feature>
<dbReference type="CDD" id="cd01166">
    <property type="entry name" value="KdgK"/>
    <property type="match status" value="1"/>
</dbReference>
<dbReference type="InterPro" id="IPR011611">
    <property type="entry name" value="PfkB_dom"/>
</dbReference>
<dbReference type="EMBL" id="CP085144">
    <property type="protein sequence ID" value="UOA13474.1"/>
    <property type="molecule type" value="Genomic_DNA"/>
</dbReference>
<reference evidence="9" key="1">
    <citation type="journal article" date="2022" name="Microorganisms">
        <title>Beyond the ABCs#Discovery of Three New Plasmid Types in Rhodobacterales (RepQ, RepY, RepW).</title>
        <authorList>
            <person name="Freese H.M."/>
            <person name="Ringel V."/>
            <person name="Overmann J."/>
            <person name="Petersen J."/>
        </authorList>
    </citation>
    <scope>NUCLEOTIDE SEQUENCE [LARGE SCALE GENOMIC DNA]</scope>
    <source>
        <strain evidence="9">DSM 109990</strain>
    </source>
</reference>
<dbReference type="Gene3D" id="3.40.1190.20">
    <property type="match status" value="1"/>
</dbReference>
<dbReference type="PROSITE" id="PS00583">
    <property type="entry name" value="PFKB_KINASES_1"/>
    <property type="match status" value="1"/>
</dbReference>
<name>A0ABY3ZFQ2_9RHOB</name>
<keyword evidence="9" id="KW-1185">Reference proteome</keyword>
<accession>A0ABY3ZFQ2</accession>
<evidence type="ECO:0000313" key="9">
    <source>
        <dbReference type="Proteomes" id="UP000831019"/>
    </source>
</evidence>
<evidence type="ECO:0000256" key="5">
    <source>
        <dbReference type="ARBA" id="ARBA00022840"/>
    </source>
</evidence>
<dbReference type="InterPro" id="IPR013785">
    <property type="entry name" value="Aldolase_TIM"/>
</dbReference>
<evidence type="ECO:0000256" key="3">
    <source>
        <dbReference type="ARBA" id="ARBA00022741"/>
    </source>
</evidence>
<dbReference type="InterPro" id="IPR018659">
    <property type="entry name" value="DUF2090"/>
</dbReference>
<dbReference type="GO" id="GO:0047590">
    <property type="term" value="F:5-dehydro-2-deoxygluconokinase activity"/>
    <property type="evidence" value="ECO:0007669"/>
    <property type="project" value="UniProtKB-EC"/>
</dbReference>
<dbReference type="InterPro" id="IPR029056">
    <property type="entry name" value="Ribokinase-like"/>
</dbReference>
<dbReference type="PANTHER" id="PTHR43085">
    <property type="entry name" value="HEXOKINASE FAMILY MEMBER"/>
    <property type="match status" value="1"/>
</dbReference>
<keyword evidence="3" id="KW-0547">Nucleotide-binding</keyword>
<evidence type="ECO:0000259" key="7">
    <source>
        <dbReference type="Pfam" id="PF09863"/>
    </source>
</evidence>
<evidence type="ECO:0000259" key="6">
    <source>
        <dbReference type="Pfam" id="PF00294"/>
    </source>
</evidence>
<dbReference type="Gene3D" id="2.20.150.10">
    <property type="entry name" value="putative 5-dehydro-2- deoxygluconokinase"/>
    <property type="match status" value="1"/>
</dbReference>
<dbReference type="Proteomes" id="UP000831019">
    <property type="component" value="Chromosome"/>
</dbReference>
<dbReference type="Pfam" id="PF09863">
    <property type="entry name" value="DUF2090"/>
    <property type="match status" value="1"/>
</dbReference>
<dbReference type="InterPro" id="IPR002173">
    <property type="entry name" value="Carboh/pur_kinase_PfkB_CS"/>
</dbReference>
<dbReference type="PANTHER" id="PTHR43085:SF49">
    <property type="entry name" value="5-DEHYDRO-2-DEOXYGLUCONOKINASE"/>
    <property type="match status" value="1"/>
</dbReference>
<protein>
    <submittedName>
        <fullName evidence="8">5-dehydro-2-deoxygluconokinase</fullName>
        <ecNumber evidence="8">2.7.1.92</ecNumber>
    </submittedName>
</protein>
<proteinExistence type="inferred from homology"/>